<feature type="region of interest" description="Disordered" evidence="1">
    <location>
        <begin position="303"/>
        <end position="339"/>
    </location>
</feature>
<dbReference type="PANTHER" id="PTHR48049:SF119">
    <property type="entry name" value="GLYCOSYLTRANSFERASE SUBFAMILY 4-LIKE N-TERMINAL DOMAIN-CONTAINING PROTEIN"/>
    <property type="match status" value="1"/>
</dbReference>
<dbReference type="PANTHER" id="PTHR48049">
    <property type="entry name" value="GLYCOSYLTRANSFERASE"/>
    <property type="match status" value="1"/>
</dbReference>
<dbReference type="AlphaFoldDB" id="F2DAF6"/>
<accession>F2DAF6</accession>
<feature type="compositionally biased region" description="Polar residues" evidence="1">
    <location>
        <begin position="318"/>
        <end position="339"/>
    </location>
</feature>
<dbReference type="SUPFAM" id="SSF53756">
    <property type="entry name" value="UDP-Glycosyltransferase/glycogen phosphorylase"/>
    <property type="match status" value="1"/>
</dbReference>
<evidence type="ECO:0000256" key="1">
    <source>
        <dbReference type="SAM" id="MobiDB-lite"/>
    </source>
</evidence>
<organism evidence="2">
    <name type="scientific">Hordeum vulgare subsp. vulgare</name>
    <name type="common">Domesticated barley</name>
    <dbReference type="NCBI Taxonomy" id="112509"/>
    <lineage>
        <taxon>Eukaryota</taxon>
        <taxon>Viridiplantae</taxon>
        <taxon>Streptophyta</taxon>
        <taxon>Embryophyta</taxon>
        <taxon>Tracheophyta</taxon>
        <taxon>Spermatophyta</taxon>
        <taxon>Magnoliopsida</taxon>
        <taxon>Liliopsida</taxon>
        <taxon>Poales</taxon>
        <taxon>Poaceae</taxon>
        <taxon>BOP clade</taxon>
        <taxon>Pooideae</taxon>
        <taxon>Triticodae</taxon>
        <taxon>Triticeae</taxon>
        <taxon>Hordeinae</taxon>
        <taxon>Hordeum</taxon>
    </lineage>
</organism>
<reference evidence="2" key="1">
    <citation type="journal article" date="2011" name="Plant Physiol.">
        <title>Comprehensive sequence analysis of 24,783 barley full-length cDNAs derived from 12 clone libraries.</title>
        <authorList>
            <person name="Matsumoto T."/>
            <person name="Tanaka T."/>
            <person name="Sakai H."/>
            <person name="Amano N."/>
            <person name="Kanamori H."/>
            <person name="Kurita K."/>
            <person name="Kikuta A."/>
            <person name="Kamiya K."/>
            <person name="Yamamoto M."/>
            <person name="Ikawa H."/>
            <person name="Fujii N."/>
            <person name="Hori K."/>
            <person name="Itoh T."/>
            <person name="Sato K."/>
        </authorList>
    </citation>
    <scope>NUCLEOTIDE SEQUENCE</scope>
    <source>
        <tissue evidence="2">Shoot</tissue>
    </source>
</reference>
<dbReference type="Gene3D" id="3.40.50.2000">
    <property type="entry name" value="Glycogen Phosphorylase B"/>
    <property type="match status" value="1"/>
</dbReference>
<evidence type="ECO:0000313" key="2">
    <source>
        <dbReference type="EMBL" id="BAJ92077.1"/>
    </source>
</evidence>
<dbReference type="InterPro" id="IPR050481">
    <property type="entry name" value="UDP-glycosyltransf_plant"/>
</dbReference>
<protein>
    <submittedName>
        <fullName evidence="2">Predicted protein</fullName>
    </submittedName>
</protein>
<name>F2DAF6_HORVV</name>
<dbReference type="GO" id="GO:0035251">
    <property type="term" value="F:UDP-glucosyltransferase activity"/>
    <property type="evidence" value="ECO:0007669"/>
    <property type="project" value="InterPro"/>
</dbReference>
<proteinExistence type="evidence at transcript level"/>
<dbReference type="EMBL" id="AK360870">
    <property type="protein sequence ID" value="BAJ92077.1"/>
    <property type="molecule type" value="mRNA"/>
</dbReference>
<feature type="non-terminal residue" evidence="2">
    <location>
        <position position="1"/>
    </location>
</feature>
<sequence length="339" mass="37047">VRSQNHHTRAAVSSRHTLPIFAMDADSSSSPLRVVVVPWLAFGHLLPYLELSERLAERGHSVSYVSTPRNLARLPPLRPAAAPRVDLVALPLPRVDGLPDGAESTNDISYSDRKFHWKAFDGLAAPFAEFLAAACADEATRPHWIIADCFHHWATAAALDHKVRPNPIHERRLTCSCRCVPFHFHGCLISRSVDYQVPLAMLQPTAASVAASLRPPSVQPDASVVEEQPAAAARAVPRYEREGHAALITGHGASSGGMSVIQRFILTKDRCTVAAMRSCIEWEPESFPLARRSSASRLFPSAFSLRQPTERAVPPPKEQSTPPCGGSTRNHPTPLFTSH</sequence>